<evidence type="ECO:0000313" key="2">
    <source>
        <dbReference type="Proteomes" id="UP000614350"/>
    </source>
</evidence>
<dbReference type="EMBL" id="JACSEA010000007">
    <property type="protein sequence ID" value="KAF7396292.1"/>
    <property type="molecule type" value="Genomic_DNA"/>
</dbReference>
<comment type="caution">
    <text evidence="1">The sequence shown here is derived from an EMBL/GenBank/DDBJ whole genome shotgun (WGS) entry which is preliminary data.</text>
</comment>
<reference evidence="1" key="1">
    <citation type="journal article" date="2020" name="G3 (Bethesda)">
        <title>High-Quality Assemblies for Three Invasive Social Wasps from the &lt;i&gt;Vespula&lt;/i&gt; Genus.</title>
        <authorList>
            <person name="Harrop T.W.R."/>
            <person name="Guhlin J."/>
            <person name="McLaughlin G.M."/>
            <person name="Permina E."/>
            <person name="Stockwell P."/>
            <person name="Gilligan J."/>
            <person name="Le Lec M.F."/>
            <person name="Gruber M.A.M."/>
            <person name="Quinn O."/>
            <person name="Lovegrove M."/>
            <person name="Duncan E.J."/>
            <person name="Remnant E.J."/>
            <person name="Van Eeckhoven J."/>
            <person name="Graham B."/>
            <person name="Knapp R.A."/>
            <person name="Langford K.W."/>
            <person name="Kronenberg Z."/>
            <person name="Press M.O."/>
            <person name="Eacker S.M."/>
            <person name="Wilson-Rankin E.E."/>
            <person name="Purcell J."/>
            <person name="Lester P.J."/>
            <person name="Dearden P.K."/>
        </authorList>
    </citation>
    <scope>NUCLEOTIDE SEQUENCE</scope>
    <source>
        <strain evidence="1">Marl-1</strain>
    </source>
</reference>
<keyword evidence="2" id="KW-1185">Reference proteome</keyword>
<gene>
    <name evidence="1" type="ORF">HZH66_007154</name>
</gene>
<evidence type="ECO:0000313" key="1">
    <source>
        <dbReference type="EMBL" id="KAF7396292.1"/>
    </source>
</evidence>
<accession>A0A834JXK9</accession>
<name>A0A834JXK9_VESVU</name>
<protein>
    <submittedName>
        <fullName evidence="1">Uncharacterized protein</fullName>
    </submittedName>
</protein>
<dbReference type="AlphaFoldDB" id="A0A834JXK9"/>
<dbReference type="Proteomes" id="UP000614350">
    <property type="component" value="Unassembled WGS sequence"/>
</dbReference>
<sequence length="169" mass="19383">MQEIKPVFVSLRSDNQRTRRRSLFRRRSDTLFPGSIYLLTMDGLPWSLRFMAFDGPRKLGLGGACRSFELHEGIHFGWTEKIHRVRGQRVNSTEVVLVSCSLGVWKQWRKGKKFRGVEHPEGNVPSIEPMHPTWPDQDVSDVGASVGNWLVSCLADWLAGWFTGWLTGW</sequence>
<proteinExistence type="predicted"/>
<organism evidence="1 2">
    <name type="scientific">Vespula vulgaris</name>
    <name type="common">Yellow jacket</name>
    <name type="synonym">Wasp</name>
    <dbReference type="NCBI Taxonomy" id="7454"/>
    <lineage>
        <taxon>Eukaryota</taxon>
        <taxon>Metazoa</taxon>
        <taxon>Ecdysozoa</taxon>
        <taxon>Arthropoda</taxon>
        <taxon>Hexapoda</taxon>
        <taxon>Insecta</taxon>
        <taxon>Pterygota</taxon>
        <taxon>Neoptera</taxon>
        <taxon>Endopterygota</taxon>
        <taxon>Hymenoptera</taxon>
        <taxon>Apocrita</taxon>
        <taxon>Aculeata</taxon>
        <taxon>Vespoidea</taxon>
        <taxon>Vespidae</taxon>
        <taxon>Vespinae</taxon>
        <taxon>Vespula</taxon>
    </lineage>
</organism>